<protein>
    <recommendedName>
        <fullName evidence="3">Glycopeptide</fullName>
    </recommendedName>
</protein>
<dbReference type="OrthoDB" id="3342934at2759"/>
<dbReference type="AlphaFoldDB" id="A0A165EQF3"/>
<dbReference type="EMBL" id="KV427619">
    <property type="protein sequence ID" value="KZT07548.1"/>
    <property type="molecule type" value="Genomic_DNA"/>
</dbReference>
<dbReference type="Proteomes" id="UP000076871">
    <property type="component" value="Unassembled WGS sequence"/>
</dbReference>
<reference evidence="1 2" key="1">
    <citation type="journal article" date="2016" name="Mol. Biol. Evol.">
        <title>Comparative Genomics of Early-Diverging Mushroom-Forming Fungi Provides Insights into the Origins of Lignocellulose Decay Capabilities.</title>
        <authorList>
            <person name="Nagy L.G."/>
            <person name="Riley R."/>
            <person name="Tritt A."/>
            <person name="Adam C."/>
            <person name="Daum C."/>
            <person name="Floudas D."/>
            <person name="Sun H."/>
            <person name="Yadav J.S."/>
            <person name="Pangilinan J."/>
            <person name="Larsson K.H."/>
            <person name="Matsuura K."/>
            <person name="Barry K."/>
            <person name="Labutti K."/>
            <person name="Kuo R."/>
            <person name="Ohm R.A."/>
            <person name="Bhattacharya S.S."/>
            <person name="Shirouzu T."/>
            <person name="Yoshinaga Y."/>
            <person name="Martin F.M."/>
            <person name="Grigoriev I.V."/>
            <person name="Hibbett D.S."/>
        </authorList>
    </citation>
    <scope>NUCLEOTIDE SEQUENCE [LARGE SCALE GENOMIC DNA]</scope>
    <source>
        <strain evidence="1 2">93-53</strain>
    </source>
</reference>
<gene>
    <name evidence="1" type="ORF">LAESUDRAFT_115317</name>
</gene>
<dbReference type="RefSeq" id="XP_040765288.1">
    <property type="nucleotide sequence ID" value="XM_040901225.1"/>
</dbReference>
<accession>A0A165EQF3</accession>
<keyword evidence="2" id="KW-1185">Reference proteome</keyword>
<dbReference type="InParanoid" id="A0A165EQF3"/>
<dbReference type="GeneID" id="63818257"/>
<proteinExistence type="predicted"/>
<evidence type="ECO:0000313" key="1">
    <source>
        <dbReference type="EMBL" id="KZT07548.1"/>
    </source>
</evidence>
<evidence type="ECO:0008006" key="3">
    <source>
        <dbReference type="Google" id="ProtNLM"/>
    </source>
</evidence>
<evidence type="ECO:0000313" key="2">
    <source>
        <dbReference type="Proteomes" id="UP000076871"/>
    </source>
</evidence>
<name>A0A165EQF3_9APHY</name>
<sequence length="166" mass="17275">MMDSQFIIHIPMSLKPLIAFVIAASAFIHVIAESHTVTFVNDCGSGTPYLRAQNGTVLSTGEAYTINGPLVDGYAYLQTGACDDQGNNCTVVEFTLQNGDTSAIIDLVPPHVFSVATGYGFYNGCDGDGADCTVADCASAYRGGAGVYPAIPCAGDNVDLAVLFCD</sequence>
<organism evidence="1 2">
    <name type="scientific">Laetiporus sulphureus 93-53</name>
    <dbReference type="NCBI Taxonomy" id="1314785"/>
    <lineage>
        <taxon>Eukaryota</taxon>
        <taxon>Fungi</taxon>
        <taxon>Dikarya</taxon>
        <taxon>Basidiomycota</taxon>
        <taxon>Agaricomycotina</taxon>
        <taxon>Agaricomycetes</taxon>
        <taxon>Polyporales</taxon>
        <taxon>Laetiporus</taxon>
    </lineage>
</organism>